<dbReference type="PaxDb" id="1286170-RORB6_19080"/>
<evidence type="ECO:0000313" key="6">
    <source>
        <dbReference type="Proteomes" id="UP001350972"/>
    </source>
</evidence>
<dbReference type="Proteomes" id="UP001064206">
    <property type="component" value="Chromosome"/>
</dbReference>
<dbReference type="Proteomes" id="UP000229713">
    <property type="component" value="Unassembled WGS sequence"/>
</dbReference>
<dbReference type="EMBL" id="CP104450">
    <property type="protein sequence ID" value="UXE38288.1"/>
    <property type="molecule type" value="Genomic_DNA"/>
</dbReference>
<dbReference type="InterPro" id="IPR009956">
    <property type="entry name" value="Post-segregation_anti-tox_CcdA"/>
</dbReference>
<accession>A0A1Y6GDU8</accession>
<proteinExistence type="predicted"/>
<dbReference type="AlphaFoldDB" id="A0A1Y6GDU8"/>
<evidence type="ECO:0000313" key="3">
    <source>
        <dbReference type="EMBL" id="UXE38288.1"/>
    </source>
</evidence>
<reference evidence="4 6" key="3">
    <citation type="submission" date="2024-02" db="EMBL/GenBank/DDBJ databases">
        <title>Tn5403 promotes plasmid rearrangements and degradation of the Klebsiella pneumoniae carbapenemase (KPC) transposon Tn4401.</title>
        <authorList>
            <person name="Sheppard A.E."/>
            <person name="Barry K.E."/>
            <person name="Parikh H.I."/>
            <person name="Vegesana K."/>
            <person name="Sebra R."/>
            <person name="George S."/>
            <person name="Sanderson N.D."/>
            <person name="Stoesser N."/>
            <person name="Eyre D.W."/>
            <person name="Crook D.W."/>
            <person name="Walker A.S."/>
            <person name="Mathers A.J."/>
        </authorList>
    </citation>
    <scope>NUCLEOTIDE SEQUENCE [LARGE SCALE GENOMIC DNA]</scope>
    <source>
        <strain evidence="4 6">CAV1921</strain>
    </source>
</reference>
<sequence>MPAVKHNKQNVSVTLDPILVKQAREIGINLSQTLTSALKSEIHSIEMARWQKENARAIDYLNDLTEENGLLSDEYRTF</sequence>
<dbReference type="EMBL" id="CP145163">
    <property type="protein sequence ID" value="WWC11848.1"/>
    <property type="molecule type" value="Genomic_DNA"/>
</dbReference>
<dbReference type="eggNOG" id="COG5302">
    <property type="taxonomic scope" value="Bacteria"/>
</dbReference>
<protein>
    <submittedName>
        <fullName evidence="2 3">Antitoxin</fullName>
    </submittedName>
</protein>
<organism evidence="2 5">
    <name type="scientific">Raoultella ornithinolytica</name>
    <name type="common">Klebsiella ornithinolytica</name>
    <dbReference type="NCBI Taxonomy" id="54291"/>
    <lineage>
        <taxon>Bacteria</taxon>
        <taxon>Pseudomonadati</taxon>
        <taxon>Pseudomonadota</taxon>
        <taxon>Gammaproteobacteria</taxon>
        <taxon>Enterobacterales</taxon>
        <taxon>Enterobacteriaceae</taxon>
        <taxon>Klebsiella/Raoultella group</taxon>
        <taxon>Raoultella</taxon>
    </lineage>
</organism>
<dbReference type="Proteomes" id="UP001350972">
    <property type="component" value="Chromosome"/>
</dbReference>
<dbReference type="RefSeq" id="WP_004869059.1">
    <property type="nucleotide sequence ID" value="NZ_ABDFAB020000009.1"/>
</dbReference>
<evidence type="ECO:0000313" key="2">
    <source>
        <dbReference type="EMBL" id="PIK81359.1"/>
    </source>
</evidence>
<dbReference type="EMBL" id="NKYI01000034">
    <property type="protein sequence ID" value="PIK81359.1"/>
    <property type="molecule type" value="Genomic_DNA"/>
</dbReference>
<evidence type="ECO:0000313" key="4">
    <source>
        <dbReference type="EMBL" id="WWC11848.1"/>
    </source>
</evidence>
<keyword evidence="6" id="KW-1185">Reference proteome</keyword>
<dbReference type="Pfam" id="PF07362">
    <property type="entry name" value="CcdA"/>
    <property type="match status" value="1"/>
</dbReference>
<reference evidence="3" key="2">
    <citation type="submission" date="2022-09" db="EMBL/GenBank/DDBJ databases">
        <title>Multidrug resistance Raoultella ornithinolytica Strain MQB_Silv_108.</title>
        <authorList>
            <person name="Quintela-Baluja M."/>
        </authorList>
    </citation>
    <scope>NUCLEOTIDE SEQUENCE</scope>
    <source>
        <strain evidence="3">MQB_Silv_108</strain>
    </source>
</reference>
<evidence type="ECO:0000256" key="1">
    <source>
        <dbReference type="ARBA" id="ARBA00022649"/>
    </source>
</evidence>
<keyword evidence="1" id="KW-1277">Toxin-antitoxin system</keyword>
<dbReference type="GeneID" id="93751578"/>
<reference evidence="2 5" key="1">
    <citation type="submission" date="2017-07" db="EMBL/GenBank/DDBJ databases">
        <title>Raoultella ornithinolytica strain HH3 draft genome.</title>
        <authorList>
            <person name="Duceppe M.-O."/>
            <person name="Huang H."/>
            <person name="Phipps-Todd B."/>
        </authorList>
    </citation>
    <scope>NUCLEOTIDE SEQUENCE [LARGE SCALE GENOMIC DNA]</scope>
    <source>
        <strain evidence="2 5">HH3</strain>
    </source>
</reference>
<name>A0A1Y6GDU8_RAOOR</name>
<evidence type="ECO:0000313" key="5">
    <source>
        <dbReference type="Proteomes" id="UP000229713"/>
    </source>
</evidence>
<gene>
    <name evidence="2" type="ORF">CFY86_27120</name>
    <name evidence="4" type="ORF">LM286_00305</name>
    <name evidence="3" type="ORF">N2J37_00335</name>
</gene>